<evidence type="ECO:0000313" key="6">
    <source>
        <dbReference type="Proteomes" id="UP001466331"/>
    </source>
</evidence>
<dbReference type="Pfam" id="PF00005">
    <property type="entry name" value="ABC_tran"/>
    <property type="match status" value="1"/>
</dbReference>
<dbReference type="InterPro" id="IPR027417">
    <property type="entry name" value="P-loop_NTPase"/>
</dbReference>
<evidence type="ECO:0000256" key="2">
    <source>
        <dbReference type="ARBA" id="ARBA00022741"/>
    </source>
</evidence>
<dbReference type="PANTHER" id="PTHR24220">
    <property type="entry name" value="IMPORT ATP-BINDING PROTEIN"/>
    <property type="match status" value="1"/>
</dbReference>
<protein>
    <submittedName>
        <fullName evidence="5">ABC transporter ATP-binding protein</fullName>
    </submittedName>
</protein>
<evidence type="ECO:0000259" key="4">
    <source>
        <dbReference type="PROSITE" id="PS50893"/>
    </source>
</evidence>
<dbReference type="Proteomes" id="UP001466331">
    <property type="component" value="Unassembled WGS sequence"/>
</dbReference>
<organism evidence="5 6">
    <name type="scientific">Rarispira pelagica</name>
    <dbReference type="NCBI Taxonomy" id="3141764"/>
    <lineage>
        <taxon>Bacteria</taxon>
        <taxon>Pseudomonadati</taxon>
        <taxon>Spirochaetota</taxon>
        <taxon>Spirochaetia</taxon>
        <taxon>Winmispirales</taxon>
        <taxon>Winmispiraceae</taxon>
        <taxon>Rarispira</taxon>
    </lineage>
</organism>
<accession>A0ABU9UA53</accession>
<dbReference type="PROSITE" id="PS50893">
    <property type="entry name" value="ABC_TRANSPORTER_2"/>
    <property type="match status" value="1"/>
</dbReference>
<keyword evidence="1" id="KW-0813">Transport</keyword>
<name>A0ABU9UA53_9SPIR</name>
<dbReference type="RefSeq" id="WP_420068991.1">
    <property type="nucleotide sequence ID" value="NZ_JBCHKQ010000001.1"/>
</dbReference>
<dbReference type="GO" id="GO:0005524">
    <property type="term" value="F:ATP binding"/>
    <property type="evidence" value="ECO:0007669"/>
    <property type="project" value="UniProtKB-KW"/>
</dbReference>
<dbReference type="SUPFAM" id="SSF52540">
    <property type="entry name" value="P-loop containing nucleoside triphosphate hydrolases"/>
    <property type="match status" value="1"/>
</dbReference>
<evidence type="ECO:0000256" key="3">
    <source>
        <dbReference type="ARBA" id="ARBA00022840"/>
    </source>
</evidence>
<keyword evidence="6" id="KW-1185">Reference proteome</keyword>
<proteinExistence type="predicted"/>
<dbReference type="InterPro" id="IPR015854">
    <property type="entry name" value="ABC_transpr_LolD-like"/>
</dbReference>
<keyword evidence="2" id="KW-0547">Nucleotide-binding</keyword>
<dbReference type="CDD" id="cd03255">
    <property type="entry name" value="ABC_MJ0796_LolCDE_FtsE"/>
    <property type="match status" value="1"/>
</dbReference>
<feature type="domain" description="ABC transporter" evidence="4">
    <location>
        <begin position="4"/>
        <end position="227"/>
    </location>
</feature>
<reference evidence="5 6" key="1">
    <citation type="submission" date="2024-03" db="EMBL/GenBank/DDBJ databases">
        <title>Ignisphaera cupida sp. nov., a hyperthermophilic hydrolytic archaeon from a hot spring of Kamchatka, and proposal of Ignisphaeraceae fam. nov.</title>
        <authorList>
            <person name="Podosokorskaya O.A."/>
            <person name="Elcheninov A.G."/>
            <person name="Maltseva A.I."/>
            <person name="Zayulina K.S."/>
            <person name="Novikov A."/>
            <person name="Merkel A.Y."/>
        </authorList>
    </citation>
    <scope>NUCLEOTIDE SEQUENCE [LARGE SCALE GENOMIC DNA]</scope>
    <source>
        <strain evidence="5 6">38H-sp</strain>
    </source>
</reference>
<dbReference type="PANTHER" id="PTHR24220:SF86">
    <property type="entry name" value="ABC TRANSPORTER ABCH.1"/>
    <property type="match status" value="1"/>
</dbReference>
<dbReference type="Gene3D" id="3.40.50.300">
    <property type="entry name" value="P-loop containing nucleotide triphosphate hydrolases"/>
    <property type="match status" value="1"/>
</dbReference>
<dbReference type="PROSITE" id="PS00211">
    <property type="entry name" value="ABC_TRANSPORTER_1"/>
    <property type="match status" value="1"/>
</dbReference>
<sequence>MAIAEAKGIKKEYHTGETVVKALKGVSIAIEAGEFVSIAGPSGSGKTTILNILGTLDSADEGELKIDGVDVSTMDKRQRALFRREKIGFVFQTFNLIPVLTAYENIAFSLDLLNLPDKEIKERTMKILKDVGLEGMENRKPSQLSGGQQQRVAVARALVKNPILVLADEPTANLDSATGEAIIDLMQNLNQKYGTTFIFSTHDPMVMEHASRLIMLHDGLVQSDTRR</sequence>
<dbReference type="InterPro" id="IPR017911">
    <property type="entry name" value="MacB-like_ATP-bd"/>
</dbReference>
<comment type="caution">
    <text evidence="5">The sequence shown here is derived from an EMBL/GenBank/DDBJ whole genome shotgun (WGS) entry which is preliminary data.</text>
</comment>
<evidence type="ECO:0000313" key="5">
    <source>
        <dbReference type="EMBL" id="MEM5947543.1"/>
    </source>
</evidence>
<dbReference type="InterPro" id="IPR003593">
    <property type="entry name" value="AAA+_ATPase"/>
</dbReference>
<keyword evidence="3 5" id="KW-0067">ATP-binding</keyword>
<dbReference type="SMART" id="SM00382">
    <property type="entry name" value="AAA"/>
    <property type="match status" value="1"/>
</dbReference>
<dbReference type="EMBL" id="JBCHKQ010000001">
    <property type="protein sequence ID" value="MEM5947543.1"/>
    <property type="molecule type" value="Genomic_DNA"/>
</dbReference>
<dbReference type="InterPro" id="IPR017871">
    <property type="entry name" value="ABC_transporter-like_CS"/>
</dbReference>
<evidence type="ECO:0000256" key="1">
    <source>
        <dbReference type="ARBA" id="ARBA00022448"/>
    </source>
</evidence>
<gene>
    <name evidence="5" type="ORF">WKV44_03195</name>
</gene>
<dbReference type="InterPro" id="IPR003439">
    <property type="entry name" value="ABC_transporter-like_ATP-bd"/>
</dbReference>